<dbReference type="RefSeq" id="WP_013944005.1">
    <property type="nucleotide sequence ID" value="NC_015713.1"/>
</dbReference>
<protein>
    <submittedName>
        <fullName evidence="1">Uncharacterized protein</fullName>
    </submittedName>
</protein>
<dbReference type="EMBL" id="FR872582">
    <property type="protein sequence ID" value="CCB89539.1"/>
    <property type="molecule type" value="Genomic_DNA"/>
</dbReference>
<gene>
    <name evidence="1" type="ordered locus">SNE_A16620</name>
</gene>
<dbReference type="HOGENOM" id="CLU_1524146_0_0_0"/>
<organism evidence="1 2">
    <name type="scientific">Simkania negevensis (strain ATCC VR-1471 / DSM 27360 / Z)</name>
    <dbReference type="NCBI Taxonomy" id="331113"/>
    <lineage>
        <taxon>Bacteria</taxon>
        <taxon>Pseudomonadati</taxon>
        <taxon>Chlamydiota</taxon>
        <taxon>Chlamydiia</taxon>
        <taxon>Parachlamydiales</taxon>
        <taxon>Simkaniaceae</taxon>
        <taxon>Simkania</taxon>
    </lineage>
</organism>
<sequence length="176" mass="19931">MKKLLIALCLGIFSITQTVQGSEKAYIYDENKDLIEIHYLNGYRNPGEILVNLLCAEGLCFEDQFSFGKVTNGWQCKIICLPVENYMVYQDEKSLEHIEVLIKASNLDEPGKIEVQVISSIRFKSKLDDEGIVRQTNQKRTTTSIVTCPELSLSESPLYYCHDEIGSDVSVGFVHQ</sequence>
<accession>F8L9K2</accession>
<dbReference type="AlphaFoldDB" id="F8L9K2"/>
<dbReference type="Proteomes" id="UP000000496">
    <property type="component" value="Chromosome gsn.131"/>
</dbReference>
<evidence type="ECO:0000313" key="1">
    <source>
        <dbReference type="EMBL" id="CCB89539.1"/>
    </source>
</evidence>
<dbReference type="STRING" id="331113.SNE_A16620"/>
<reference evidence="1 2" key="2">
    <citation type="journal article" date="2011" name="Mol. Biol. Evol.">
        <title>Unity in variety--the pan-genome of the Chlamydiae.</title>
        <authorList>
            <person name="Collingro A."/>
            <person name="Tischler P."/>
            <person name="Weinmaier T."/>
            <person name="Penz T."/>
            <person name="Heinz E."/>
            <person name="Brunham R.C."/>
            <person name="Read T.D."/>
            <person name="Bavoil P.M."/>
            <person name="Sachse K."/>
            <person name="Kahane S."/>
            <person name="Friedman M.G."/>
            <person name="Rattei T."/>
            <person name="Myers G.S."/>
            <person name="Horn M."/>
        </authorList>
    </citation>
    <scope>NUCLEOTIDE SEQUENCE [LARGE SCALE GENOMIC DNA]</scope>
    <source>
        <strain evidence="2">ATCC VR-1471 / Z</strain>
    </source>
</reference>
<dbReference type="KEGG" id="sng:SNE_A16620"/>
<evidence type="ECO:0000313" key="2">
    <source>
        <dbReference type="Proteomes" id="UP000000496"/>
    </source>
</evidence>
<proteinExistence type="predicted"/>
<reference key="1">
    <citation type="journal article" date="2011" name="Mol. Biol. Evol.">
        <title>Unity in variety -- the pan-genome of the Chlamydiae.</title>
        <authorList>
            <person name="Collingro A."/>
            <person name="Tischler P."/>
            <person name="Weinmaier T."/>
            <person name="Penz T."/>
            <person name="Heinz E."/>
            <person name="Brunham R.C."/>
            <person name="Read T.D."/>
            <person name="Bavoil P.M."/>
            <person name="Sachse K."/>
            <person name="Kahane S."/>
            <person name="Friedman M.G."/>
            <person name="Rattei T."/>
            <person name="Myers G.S.A."/>
            <person name="Horn M."/>
        </authorList>
    </citation>
    <scope>NUCLEOTIDE SEQUENCE</scope>
    <source>
        <strain>Z</strain>
    </source>
</reference>
<keyword evidence="2" id="KW-1185">Reference proteome</keyword>
<name>F8L9K2_SIMNZ</name>